<dbReference type="AlphaFoldDB" id="A0A0D0A6G9"/>
<proteinExistence type="predicted"/>
<dbReference type="HOGENOM" id="CLU_3015044_0_0_1"/>
<feature type="chain" id="PRO_5002206679" evidence="2">
    <location>
        <begin position="17"/>
        <end position="56"/>
    </location>
</feature>
<evidence type="ECO:0000313" key="3">
    <source>
        <dbReference type="EMBL" id="KIK27653.1"/>
    </source>
</evidence>
<dbReference type="OrthoDB" id="10576598at2759"/>
<reference evidence="3 4" key="1">
    <citation type="submission" date="2014-04" db="EMBL/GenBank/DDBJ databases">
        <authorList>
            <consortium name="DOE Joint Genome Institute"/>
            <person name="Kuo A."/>
            <person name="Kohler A."/>
            <person name="Costa M.D."/>
            <person name="Nagy L.G."/>
            <person name="Floudas D."/>
            <person name="Copeland A."/>
            <person name="Barry K.W."/>
            <person name="Cichocki N."/>
            <person name="Veneault-Fourrey C."/>
            <person name="LaButti K."/>
            <person name="Lindquist E.A."/>
            <person name="Lipzen A."/>
            <person name="Lundell T."/>
            <person name="Morin E."/>
            <person name="Murat C."/>
            <person name="Sun H."/>
            <person name="Tunlid A."/>
            <person name="Henrissat B."/>
            <person name="Grigoriev I.V."/>
            <person name="Hibbett D.S."/>
            <person name="Martin F."/>
            <person name="Nordberg H.P."/>
            <person name="Cantor M.N."/>
            <person name="Hua S.X."/>
        </authorList>
    </citation>
    <scope>NUCLEOTIDE SEQUENCE [LARGE SCALE GENOMIC DNA]</scope>
    <source>
        <strain evidence="3 4">441</strain>
    </source>
</reference>
<keyword evidence="4" id="KW-1185">Reference proteome</keyword>
<evidence type="ECO:0000313" key="4">
    <source>
        <dbReference type="Proteomes" id="UP000054018"/>
    </source>
</evidence>
<dbReference type="EMBL" id="KN833695">
    <property type="protein sequence ID" value="KIK27653.1"/>
    <property type="molecule type" value="Genomic_DNA"/>
</dbReference>
<reference evidence="4" key="2">
    <citation type="submission" date="2015-01" db="EMBL/GenBank/DDBJ databases">
        <title>Evolutionary Origins and Diversification of the Mycorrhizal Mutualists.</title>
        <authorList>
            <consortium name="DOE Joint Genome Institute"/>
            <consortium name="Mycorrhizal Genomics Consortium"/>
            <person name="Kohler A."/>
            <person name="Kuo A."/>
            <person name="Nagy L.G."/>
            <person name="Floudas D."/>
            <person name="Copeland A."/>
            <person name="Barry K.W."/>
            <person name="Cichocki N."/>
            <person name="Veneault-Fourrey C."/>
            <person name="LaButti K."/>
            <person name="Lindquist E.A."/>
            <person name="Lipzen A."/>
            <person name="Lundell T."/>
            <person name="Morin E."/>
            <person name="Murat C."/>
            <person name="Riley R."/>
            <person name="Ohm R."/>
            <person name="Sun H."/>
            <person name="Tunlid A."/>
            <person name="Henrissat B."/>
            <person name="Grigoriev I.V."/>
            <person name="Hibbett D.S."/>
            <person name="Martin F."/>
        </authorList>
    </citation>
    <scope>NUCLEOTIDE SEQUENCE [LARGE SCALE GENOMIC DNA]</scope>
    <source>
        <strain evidence="4">441</strain>
    </source>
</reference>
<sequence>MVVMGCLLALVVGGQMLRWSKQARLARIKGELGRRRASTSVPQVGGVPAVGKHTQS</sequence>
<feature type="signal peptide" evidence="2">
    <location>
        <begin position="1"/>
        <end position="16"/>
    </location>
</feature>
<name>A0A0D0A6G9_9AGAM</name>
<gene>
    <name evidence="3" type="ORF">PISMIDRAFT_674547</name>
</gene>
<feature type="region of interest" description="Disordered" evidence="1">
    <location>
        <begin position="37"/>
        <end position="56"/>
    </location>
</feature>
<keyword evidence="2" id="KW-0732">Signal</keyword>
<dbReference type="Proteomes" id="UP000054018">
    <property type="component" value="Unassembled WGS sequence"/>
</dbReference>
<protein>
    <submittedName>
        <fullName evidence="3">Uncharacterized protein</fullName>
    </submittedName>
</protein>
<evidence type="ECO:0000256" key="1">
    <source>
        <dbReference type="SAM" id="MobiDB-lite"/>
    </source>
</evidence>
<organism evidence="3 4">
    <name type="scientific">Pisolithus microcarpus 441</name>
    <dbReference type="NCBI Taxonomy" id="765257"/>
    <lineage>
        <taxon>Eukaryota</taxon>
        <taxon>Fungi</taxon>
        <taxon>Dikarya</taxon>
        <taxon>Basidiomycota</taxon>
        <taxon>Agaricomycotina</taxon>
        <taxon>Agaricomycetes</taxon>
        <taxon>Agaricomycetidae</taxon>
        <taxon>Boletales</taxon>
        <taxon>Sclerodermatineae</taxon>
        <taxon>Pisolithaceae</taxon>
        <taxon>Pisolithus</taxon>
    </lineage>
</organism>
<evidence type="ECO:0000256" key="2">
    <source>
        <dbReference type="SAM" id="SignalP"/>
    </source>
</evidence>
<accession>A0A0D0A6G9</accession>